<dbReference type="AlphaFoldDB" id="A0A645IAU5"/>
<protein>
    <submittedName>
        <fullName evidence="2">Uncharacterized protein</fullName>
    </submittedName>
</protein>
<evidence type="ECO:0000313" key="2">
    <source>
        <dbReference type="EMBL" id="MPN47569.1"/>
    </source>
</evidence>
<name>A0A645IAU5_9ZZZZ</name>
<proteinExistence type="predicted"/>
<reference evidence="2" key="1">
    <citation type="submission" date="2019-08" db="EMBL/GenBank/DDBJ databases">
        <authorList>
            <person name="Kucharzyk K."/>
            <person name="Murdoch R.W."/>
            <person name="Higgins S."/>
            <person name="Loffler F."/>
        </authorList>
    </citation>
    <scope>NUCLEOTIDE SEQUENCE</scope>
</reference>
<gene>
    <name evidence="2" type="ORF">SDC9_195172</name>
</gene>
<evidence type="ECO:0000256" key="1">
    <source>
        <dbReference type="SAM" id="MobiDB-lite"/>
    </source>
</evidence>
<comment type="caution">
    <text evidence="2">The sequence shown here is derived from an EMBL/GenBank/DDBJ whole genome shotgun (WGS) entry which is preliminary data.</text>
</comment>
<feature type="region of interest" description="Disordered" evidence="1">
    <location>
        <begin position="1"/>
        <end position="70"/>
    </location>
</feature>
<feature type="compositionally biased region" description="Low complexity" evidence="1">
    <location>
        <begin position="58"/>
        <end position="67"/>
    </location>
</feature>
<sequence length="137" mass="14258">MSAKYPLRACAGCGTSRTNTSPARPPAVTSAPNSKKKSPHRPASVIHEKPPKIISIATSGSTDSTDSTRPRLSSWVTSVTHALNAASFALEPKKVITQSIMTTISAAACTAFAAGNSFAILPTDKNANDATEAPHKR</sequence>
<accession>A0A645IAU5</accession>
<organism evidence="2">
    <name type="scientific">bioreactor metagenome</name>
    <dbReference type="NCBI Taxonomy" id="1076179"/>
    <lineage>
        <taxon>unclassified sequences</taxon>
        <taxon>metagenomes</taxon>
        <taxon>ecological metagenomes</taxon>
    </lineage>
</organism>
<dbReference type="EMBL" id="VSSQ01109173">
    <property type="protein sequence ID" value="MPN47569.1"/>
    <property type="molecule type" value="Genomic_DNA"/>
</dbReference>